<feature type="signal peptide" evidence="2">
    <location>
        <begin position="1"/>
        <end position="25"/>
    </location>
</feature>
<dbReference type="PIRSF" id="PIRSF017082">
    <property type="entry name" value="YflP"/>
    <property type="match status" value="1"/>
</dbReference>
<evidence type="ECO:0000256" key="1">
    <source>
        <dbReference type="ARBA" id="ARBA00006987"/>
    </source>
</evidence>
<dbReference type="AlphaFoldDB" id="A0A4V2F413"/>
<dbReference type="Gene3D" id="3.40.190.150">
    <property type="entry name" value="Bordetella uptake gene, domain 1"/>
    <property type="match status" value="1"/>
</dbReference>
<accession>A0A4V2F413</accession>
<dbReference type="Proteomes" id="UP000292445">
    <property type="component" value="Unassembled WGS sequence"/>
</dbReference>
<comment type="caution">
    <text evidence="3">The sequence shown here is derived from an EMBL/GenBank/DDBJ whole genome shotgun (WGS) entry which is preliminary data.</text>
</comment>
<dbReference type="PANTHER" id="PTHR42928:SF5">
    <property type="entry name" value="BLR1237 PROTEIN"/>
    <property type="match status" value="1"/>
</dbReference>
<dbReference type="OrthoDB" id="8678477at2"/>
<reference evidence="3 4" key="1">
    <citation type="submission" date="2019-02" db="EMBL/GenBank/DDBJ databases">
        <title>Genomic Encyclopedia of Type Strains, Phase IV (KMG-IV): sequencing the most valuable type-strain genomes for metagenomic binning, comparative biology and taxonomic classification.</title>
        <authorList>
            <person name="Goeker M."/>
        </authorList>
    </citation>
    <scope>NUCLEOTIDE SEQUENCE [LARGE SCALE GENOMIC DNA]</scope>
    <source>
        <strain evidence="3 4">K24</strain>
    </source>
</reference>
<dbReference type="Gene3D" id="3.40.190.10">
    <property type="entry name" value="Periplasmic binding protein-like II"/>
    <property type="match status" value="1"/>
</dbReference>
<protein>
    <submittedName>
        <fullName evidence="3">Tripartite-type tricarboxylate transporter receptor subunit TctC</fullName>
    </submittedName>
</protein>
<dbReference type="EMBL" id="SGXC01000001">
    <property type="protein sequence ID" value="RZS86007.1"/>
    <property type="molecule type" value="Genomic_DNA"/>
</dbReference>
<keyword evidence="2" id="KW-0732">Signal</keyword>
<dbReference type="PROSITE" id="PS51257">
    <property type="entry name" value="PROKAR_LIPOPROTEIN"/>
    <property type="match status" value="1"/>
</dbReference>
<proteinExistence type="inferred from homology"/>
<dbReference type="InterPro" id="IPR005064">
    <property type="entry name" value="BUG"/>
</dbReference>
<name>A0A4V2F413_9BURK</name>
<evidence type="ECO:0000256" key="2">
    <source>
        <dbReference type="SAM" id="SignalP"/>
    </source>
</evidence>
<comment type="similarity">
    <text evidence="1">Belongs to the UPF0065 (bug) family.</text>
</comment>
<dbReference type="RefSeq" id="WP_130357137.1">
    <property type="nucleotide sequence ID" value="NZ_SGXC01000001.1"/>
</dbReference>
<dbReference type="PANTHER" id="PTHR42928">
    <property type="entry name" value="TRICARBOXYLATE-BINDING PROTEIN"/>
    <property type="match status" value="1"/>
</dbReference>
<sequence length="326" mass="33268">MHPRNVFARMAGAAVLALAAAGACAQGQSYPSKPITIVVAFGPGGAGDLVTRKIAQAMSARIGQPVVVENKPGAGAAAAAVAVAQARPDGYTALLTGNGTAISSVLFKSLPYSLSRDFRHVSSVASFDLALITDGNSRFKSVADVIAYAKANSGKLNIGTSRIGSTQHLAAELFKSMAGIDAVSVPYKTTGDMIAAVRAGDVQVAFEVLSPILGQLSAGSVRAIGVTSARRFPGLPDVPTVAEGGVPGFEASSWAGISVPAATPAPVVERLAREIRAAVESPEVQSSLQAMGYVASASTPAEMTARIERDAAKWKAVIETAEIPLQ</sequence>
<evidence type="ECO:0000313" key="4">
    <source>
        <dbReference type="Proteomes" id="UP000292445"/>
    </source>
</evidence>
<dbReference type="SUPFAM" id="SSF53850">
    <property type="entry name" value="Periplasmic binding protein-like II"/>
    <property type="match status" value="1"/>
</dbReference>
<gene>
    <name evidence="3" type="ORF">EV675_2040</name>
</gene>
<dbReference type="InterPro" id="IPR042100">
    <property type="entry name" value="Bug_dom1"/>
</dbReference>
<feature type="chain" id="PRO_5020275927" evidence="2">
    <location>
        <begin position="26"/>
        <end position="326"/>
    </location>
</feature>
<keyword evidence="4" id="KW-1185">Reference proteome</keyword>
<evidence type="ECO:0000313" key="3">
    <source>
        <dbReference type="EMBL" id="RZS86007.1"/>
    </source>
</evidence>
<dbReference type="Pfam" id="PF03401">
    <property type="entry name" value="TctC"/>
    <property type="match status" value="1"/>
</dbReference>
<keyword evidence="3" id="KW-0675">Receptor</keyword>
<organism evidence="3 4">
    <name type="scientific">Pigmentiphaga kullae</name>
    <dbReference type="NCBI Taxonomy" id="151784"/>
    <lineage>
        <taxon>Bacteria</taxon>
        <taxon>Pseudomonadati</taxon>
        <taxon>Pseudomonadota</taxon>
        <taxon>Betaproteobacteria</taxon>
        <taxon>Burkholderiales</taxon>
        <taxon>Alcaligenaceae</taxon>
        <taxon>Pigmentiphaga</taxon>
    </lineage>
</organism>